<dbReference type="Pfam" id="PF00389">
    <property type="entry name" value="2-Hacid_dh"/>
    <property type="match status" value="1"/>
</dbReference>
<dbReference type="GO" id="GO:0071037">
    <property type="term" value="P:nuclear polyadenylation-dependent snRNA catabolic process"/>
    <property type="evidence" value="ECO:0007669"/>
    <property type="project" value="TreeGrafter"/>
</dbReference>
<dbReference type="InterPro" id="IPR006140">
    <property type="entry name" value="D-isomer_DH_NAD-bd"/>
</dbReference>
<feature type="region of interest" description="Disordered" evidence="15">
    <location>
        <begin position="402"/>
        <end position="525"/>
    </location>
</feature>
<evidence type="ECO:0000256" key="11">
    <source>
        <dbReference type="ARBA" id="ARBA00043023"/>
    </source>
</evidence>
<feature type="compositionally biased region" description="Basic and acidic residues" evidence="15">
    <location>
        <begin position="402"/>
        <end position="429"/>
    </location>
</feature>
<proteinExistence type="predicted"/>
<dbReference type="PANTHER" id="PTHR46543:SF1">
    <property type="entry name" value="ZINC FINGER CCHC DOMAIN-CONTAINING PROTEIN 7"/>
    <property type="match status" value="1"/>
</dbReference>
<comment type="subunit">
    <text evidence="12">Component of a nucleolar TRAMP-like complex, an ATP-dependent exosome regulatory complex consisting of a helicase (MTREX), an oligadenylate polymerase (TENT4B or TENT4A), and a substrate specific RNA-binding factor (ZCCHC7 or ZCCHC8). Several TRAMP-like complexes exist with specific compositions and are associated with nuclear, or nucleolar RNA exosomes.</text>
</comment>
<evidence type="ECO:0000256" key="3">
    <source>
        <dbReference type="ARBA" id="ARBA00022723"/>
    </source>
</evidence>
<keyword evidence="7" id="KW-0832">Ubl conjugation</keyword>
<feature type="compositionally biased region" description="Basic and acidic residues" evidence="15">
    <location>
        <begin position="504"/>
        <end position="514"/>
    </location>
</feature>
<keyword evidence="2" id="KW-1017">Isopeptide bond</keyword>
<evidence type="ECO:0000256" key="10">
    <source>
        <dbReference type="ARBA" id="ARBA00041190"/>
    </source>
</evidence>
<evidence type="ECO:0000256" key="1">
    <source>
        <dbReference type="ARBA" id="ARBA00004604"/>
    </source>
</evidence>
<keyword evidence="8" id="KW-0560">Oxidoreductase</keyword>
<evidence type="ECO:0000256" key="14">
    <source>
        <dbReference type="PROSITE-ProRule" id="PRU00047"/>
    </source>
</evidence>
<evidence type="ECO:0000256" key="12">
    <source>
        <dbReference type="ARBA" id="ARBA00063378"/>
    </source>
</evidence>
<dbReference type="PROSITE" id="PS00671">
    <property type="entry name" value="D_2_HYDROXYACID_DH_3"/>
    <property type="match status" value="1"/>
</dbReference>
<dbReference type="EMBL" id="VBQZ03000055">
    <property type="protein sequence ID" value="MXQ89496.1"/>
    <property type="molecule type" value="Genomic_DNA"/>
</dbReference>
<dbReference type="InterPro" id="IPR029753">
    <property type="entry name" value="D-isomer_DH_CS"/>
</dbReference>
<gene>
    <name evidence="17" type="ORF">E5288_WYG000838</name>
</gene>
<dbReference type="PROSITE" id="PS50158">
    <property type="entry name" value="ZF_CCHC"/>
    <property type="match status" value="2"/>
</dbReference>
<evidence type="ECO:0000313" key="18">
    <source>
        <dbReference type="Proteomes" id="UP000322234"/>
    </source>
</evidence>
<evidence type="ECO:0000256" key="2">
    <source>
        <dbReference type="ARBA" id="ARBA00022499"/>
    </source>
</evidence>
<dbReference type="FunFam" id="4.10.60.10:FF:000041">
    <property type="entry name" value="Zinc finger CCHC domain-containing protein 7"/>
    <property type="match status" value="1"/>
</dbReference>
<evidence type="ECO:0000256" key="7">
    <source>
        <dbReference type="ARBA" id="ARBA00022843"/>
    </source>
</evidence>
<dbReference type="InterPro" id="IPR051644">
    <property type="entry name" value="TRAMP_AT-DNA-binding"/>
</dbReference>
<dbReference type="GO" id="GO:0005730">
    <property type="term" value="C:nucleolus"/>
    <property type="evidence" value="ECO:0007669"/>
    <property type="project" value="UniProtKB-SubCell"/>
</dbReference>
<sequence>MMFGGYETIEAYEDELYREESSSELSVDSEVEFQLYSQVHYAQDLDNVIREEEHEDRNSGNSESFSSKPNQKNLIVLSDSEVIQLSDGSEVITLSDEDSIYRCERKNFRVHAKEKTQGSPASLHSNDLADKKCKRDIEKSKPGERSGTIQEVMIIEVSSSEEEESTISESDNVESWMLLGCEVDDKDDDILLNLVGCEKSVNEGEDDVNWFISDKDIEAQIGNKRSSGRWTHRYYTANKNVTCRNCDKCGHLSKNCPFPQKVRPCCLCSERGHLQYACPARFCLGCSLPMSSTHRCLERASWRKRCDRCDMIGHYADACPEIWRQYHLTTKPGPPKKPKTPSGQSTLVYCYNCGQEGHYGHECTERRMFNQTFPTSPFIYYYDDKYKIRERDQRIKRKVKELQKNGDLPRKFKRPHMEAADKRPRDIRTSHASWKNNRWPQEKKETQKETMSRNMREREKHRKAARCHEDDEDFPRGPRVHSTPGTSKTQKPHKPFHHSSHYLKPREDRLSKEGRRGKHKKKESCVEEDSNDNLFLIKQRKKKSKLSFLPCTLEPGAAHTSVCGSPPPSCEVEQWDSDEPIPREDLEQRMAGAQGLLCLLSDRIDKKLLDAAGANLKVISTMSVGVDHLALDEIKKRGIRVGYTPGVLTDATAELAVSLLLTTCRRLPEAIEEVKNGGWTSWKPLWMCGHGLSQSTVGIVGLGRIGQAIARRLKPFGVRRFLYTGRQPRPQEAAEFQAEFVSTPELAAESDFIVVACSLTPATRGLCNKDFFQWMKKTAVFVNISRGEVVDQDDLYQALASGQIAAAGLDVTTPEPLPTNHPLLTLKNCVILPHIGSATHRTRNIMSVLAADNLLAGLRGEPMPSELKL</sequence>
<feature type="compositionally biased region" description="Polar residues" evidence="15">
    <location>
        <begin position="430"/>
        <end position="439"/>
    </location>
</feature>
<accession>A0A6B0RNM5</accession>
<dbReference type="InterPro" id="IPR036875">
    <property type="entry name" value="Znf_CCHC_sf"/>
</dbReference>
<dbReference type="SUPFAM" id="SSF57756">
    <property type="entry name" value="Retrovirus zinc finger-like domains"/>
    <property type="match status" value="2"/>
</dbReference>
<dbReference type="AlphaFoldDB" id="A0A6B0RNM5"/>
<evidence type="ECO:0000256" key="9">
    <source>
        <dbReference type="ARBA" id="ARBA00023242"/>
    </source>
</evidence>
<keyword evidence="5 14" id="KW-0863">Zinc-finger</keyword>
<dbReference type="GO" id="GO:0008270">
    <property type="term" value="F:zinc ion binding"/>
    <property type="evidence" value="ECO:0007669"/>
    <property type="project" value="UniProtKB-KW"/>
</dbReference>
<protein>
    <recommendedName>
        <fullName evidence="13">Glyoxylate reductase/hydroxypyruvate reductase</fullName>
    </recommendedName>
    <alternativeName>
        <fullName evidence="11">TRAMP-like complex RNA-binding factor ZCCHC7</fullName>
    </alternativeName>
    <alternativeName>
        <fullName evidence="10">Zinc finger CCHC domain-containing protein 7</fullName>
    </alternativeName>
</protein>
<keyword evidence="18" id="KW-1185">Reference proteome</keyword>
<dbReference type="InterPro" id="IPR036291">
    <property type="entry name" value="NAD(P)-bd_dom_sf"/>
</dbReference>
<comment type="subcellular location">
    <subcellularLocation>
        <location evidence="1">Nucleus</location>
        <location evidence="1">Nucleolus</location>
    </subcellularLocation>
</comment>
<feature type="region of interest" description="Disordered" evidence="15">
    <location>
        <begin position="52"/>
        <end position="71"/>
    </location>
</feature>
<dbReference type="GO" id="GO:0071035">
    <property type="term" value="P:nuclear polyadenylation-dependent rRNA catabolic process"/>
    <property type="evidence" value="ECO:0007669"/>
    <property type="project" value="TreeGrafter"/>
</dbReference>
<dbReference type="GO" id="GO:0016616">
    <property type="term" value="F:oxidoreductase activity, acting on the CH-OH group of donors, NAD or NADP as acceptor"/>
    <property type="evidence" value="ECO:0007669"/>
    <property type="project" value="InterPro"/>
</dbReference>
<reference evidence="17" key="1">
    <citation type="submission" date="2019-10" db="EMBL/GenBank/DDBJ databases">
        <title>The sequence and de novo assembly of the wild yak genome.</title>
        <authorList>
            <person name="Liu Y."/>
        </authorList>
    </citation>
    <scope>NUCLEOTIDE SEQUENCE [LARGE SCALE GENOMIC DNA]</scope>
    <source>
        <strain evidence="17">WY2019</strain>
    </source>
</reference>
<evidence type="ECO:0000256" key="13">
    <source>
        <dbReference type="ARBA" id="ARBA00073306"/>
    </source>
</evidence>
<dbReference type="CDD" id="cd05301">
    <property type="entry name" value="GDH"/>
    <property type="match status" value="1"/>
</dbReference>
<dbReference type="Pfam" id="PF02826">
    <property type="entry name" value="2-Hacid_dh_C"/>
    <property type="match status" value="1"/>
</dbReference>
<evidence type="ECO:0000313" key="17">
    <source>
        <dbReference type="EMBL" id="MXQ89496.1"/>
    </source>
</evidence>
<feature type="compositionally biased region" description="Polar residues" evidence="15">
    <location>
        <begin position="59"/>
        <end position="71"/>
    </location>
</feature>
<dbReference type="GO" id="GO:0051287">
    <property type="term" value="F:NAD binding"/>
    <property type="evidence" value="ECO:0007669"/>
    <property type="project" value="InterPro"/>
</dbReference>
<evidence type="ECO:0000256" key="15">
    <source>
        <dbReference type="SAM" id="MobiDB-lite"/>
    </source>
</evidence>
<evidence type="ECO:0000259" key="16">
    <source>
        <dbReference type="PROSITE" id="PS50158"/>
    </source>
</evidence>
<dbReference type="GO" id="GO:0071031">
    <property type="term" value="P:nuclear mRNA surveillance of mRNA 3'-end processing"/>
    <property type="evidence" value="ECO:0007669"/>
    <property type="project" value="TreeGrafter"/>
</dbReference>
<dbReference type="SMART" id="SM00343">
    <property type="entry name" value="ZnF_C2HC"/>
    <property type="match status" value="4"/>
</dbReference>
<dbReference type="Gene3D" id="4.10.60.10">
    <property type="entry name" value="Zinc finger, CCHC-type"/>
    <property type="match status" value="2"/>
</dbReference>
<keyword evidence="6" id="KW-0862">Zinc</keyword>
<dbReference type="InterPro" id="IPR001878">
    <property type="entry name" value="Znf_CCHC"/>
</dbReference>
<evidence type="ECO:0000256" key="8">
    <source>
        <dbReference type="ARBA" id="ARBA00023002"/>
    </source>
</evidence>
<keyword evidence="9" id="KW-0539">Nucleus</keyword>
<dbReference type="Pfam" id="PF00098">
    <property type="entry name" value="zf-CCHC"/>
    <property type="match status" value="1"/>
</dbReference>
<dbReference type="GO" id="GO:0031499">
    <property type="term" value="C:TRAMP complex"/>
    <property type="evidence" value="ECO:0007669"/>
    <property type="project" value="TreeGrafter"/>
</dbReference>
<dbReference type="GO" id="GO:0071039">
    <property type="term" value="P:nuclear polyadenylation-dependent CUT catabolic process"/>
    <property type="evidence" value="ECO:0007669"/>
    <property type="project" value="TreeGrafter"/>
</dbReference>
<organism evidence="17 18">
    <name type="scientific">Bos mutus</name>
    <name type="common">wild yak</name>
    <dbReference type="NCBI Taxonomy" id="72004"/>
    <lineage>
        <taxon>Eukaryota</taxon>
        <taxon>Metazoa</taxon>
        <taxon>Chordata</taxon>
        <taxon>Craniata</taxon>
        <taxon>Vertebrata</taxon>
        <taxon>Euteleostomi</taxon>
        <taxon>Mammalia</taxon>
        <taxon>Eutheria</taxon>
        <taxon>Laurasiatheria</taxon>
        <taxon>Artiodactyla</taxon>
        <taxon>Ruminantia</taxon>
        <taxon>Pecora</taxon>
        <taxon>Bovidae</taxon>
        <taxon>Bovinae</taxon>
        <taxon>Bos</taxon>
    </lineage>
</organism>
<dbReference type="FunFam" id="4.10.60.10:FF:000020">
    <property type="entry name" value="Zinc finger CCHC domain-containing protein 7"/>
    <property type="match status" value="1"/>
</dbReference>
<keyword evidence="3" id="KW-0479">Metal-binding</keyword>
<dbReference type="Gene3D" id="3.40.50.720">
    <property type="entry name" value="NAD(P)-binding Rossmann-like Domain"/>
    <property type="match status" value="2"/>
</dbReference>
<evidence type="ECO:0000256" key="5">
    <source>
        <dbReference type="ARBA" id="ARBA00022771"/>
    </source>
</evidence>
<feature type="compositionally biased region" description="Basic residues" evidence="15">
    <location>
        <begin position="490"/>
        <end position="503"/>
    </location>
</feature>
<evidence type="ECO:0000256" key="4">
    <source>
        <dbReference type="ARBA" id="ARBA00022737"/>
    </source>
</evidence>
<dbReference type="PANTHER" id="PTHR46543">
    <property type="entry name" value="ZINC FINGER CCHC DOMAIN-CONTAINING PROTEIN 7"/>
    <property type="match status" value="1"/>
</dbReference>
<comment type="caution">
    <text evidence="17">The sequence shown here is derived from an EMBL/GenBank/DDBJ whole genome shotgun (WGS) entry which is preliminary data.</text>
</comment>
<dbReference type="GO" id="GO:0071038">
    <property type="term" value="P:TRAMP-dependent tRNA surveillance pathway"/>
    <property type="evidence" value="ECO:0007669"/>
    <property type="project" value="TreeGrafter"/>
</dbReference>
<dbReference type="FunFam" id="3.40.50.720:FF:000026">
    <property type="entry name" value="Glyoxylate/hydroxypyruvate reductase B"/>
    <property type="match status" value="1"/>
</dbReference>
<dbReference type="Proteomes" id="UP000322234">
    <property type="component" value="Unassembled WGS sequence"/>
</dbReference>
<dbReference type="SUPFAM" id="SSF51735">
    <property type="entry name" value="NAD(P)-binding Rossmann-fold domains"/>
    <property type="match status" value="1"/>
</dbReference>
<dbReference type="InterPro" id="IPR006139">
    <property type="entry name" value="D-isomer_2_OHA_DH_cat_dom"/>
</dbReference>
<feature type="compositionally biased region" description="Basic and acidic residues" evidence="15">
    <location>
        <begin position="440"/>
        <end position="458"/>
    </location>
</feature>
<feature type="domain" description="CCHC-type" evidence="16">
    <location>
        <begin position="243"/>
        <end position="257"/>
    </location>
</feature>
<evidence type="ECO:0000256" key="6">
    <source>
        <dbReference type="ARBA" id="ARBA00022833"/>
    </source>
</evidence>
<dbReference type="GO" id="GO:0071036">
    <property type="term" value="P:nuclear polyadenylation-dependent snoRNA catabolic process"/>
    <property type="evidence" value="ECO:0007669"/>
    <property type="project" value="TreeGrafter"/>
</dbReference>
<dbReference type="SUPFAM" id="SSF52283">
    <property type="entry name" value="Formate/glycerate dehydrogenase catalytic domain-like"/>
    <property type="match status" value="1"/>
</dbReference>
<name>A0A6B0RNM5_9CETA</name>
<keyword evidence="4" id="KW-0677">Repeat</keyword>
<dbReference type="GO" id="GO:0003723">
    <property type="term" value="F:RNA binding"/>
    <property type="evidence" value="ECO:0007669"/>
    <property type="project" value="TreeGrafter"/>
</dbReference>
<feature type="domain" description="CCHC-type" evidence="16">
    <location>
        <begin position="350"/>
        <end position="365"/>
    </location>
</feature>